<feature type="transmembrane region" description="Helical" evidence="6">
    <location>
        <begin position="85"/>
        <end position="107"/>
    </location>
</feature>
<evidence type="ECO:0000256" key="6">
    <source>
        <dbReference type="SAM" id="Phobius"/>
    </source>
</evidence>
<protein>
    <submittedName>
        <fullName evidence="7">Oligosaccharide flippase family protein</fullName>
    </submittedName>
</protein>
<comment type="caution">
    <text evidence="7">The sequence shown here is derived from an EMBL/GenBank/DDBJ whole genome shotgun (WGS) entry which is preliminary data.</text>
</comment>
<evidence type="ECO:0000256" key="5">
    <source>
        <dbReference type="ARBA" id="ARBA00023136"/>
    </source>
</evidence>
<sequence>MSQKLVKSTIYYSIGEIVPRIISFLLLPILTKYLTPDEYGIVSYTNSVMMFVFVIATLSLNTFVLRHYYSSKDEYSRKELIGSTFLFIFGFNCILMIFQMLFFPLLIDFFNVNIPFKPYFQLAILNNFFDVISIIPLVLYRVKENAKGFLILSLSRTLLQFLMVYVLVVIYSEGLLGSYYARLVINIPFMFVYFYMIYKNSIFKINFKLIKEALHFTLPILPGSLAFLFVSLSDRVILERYISLDQLGIFSVAITLATVLNIVIQALYKTFEPILFKEYYNENFQETNLKLYKIYLLAVFSGAFGTSIFSKEFFMIATSGVFREGYKLVPLFIVSVVISGINTYLNILMIANKKQKMVSIVSIISAVISVILNFILIPYYGCYGAIIASVASFIFSNIIFQYYTIITKKYIITQVILIAQIVFVPIIYDELFNFNILINFVLKIIICILFILLSFKFFNIDLNFVKLMFTKNSVKKNSY</sequence>
<keyword evidence="8" id="KW-1185">Reference proteome</keyword>
<gene>
    <name evidence="7" type="ORF">GCM10022422_19130</name>
</gene>
<comment type="subcellular location">
    <subcellularLocation>
        <location evidence="1">Cell membrane</location>
        <topology evidence="1">Multi-pass membrane protein</topology>
    </subcellularLocation>
</comment>
<organism evidence="7 8">
    <name type="scientific">Flavobacterium ginsengisoli</name>
    <dbReference type="NCBI Taxonomy" id="871694"/>
    <lineage>
        <taxon>Bacteria</taxon>
        <taxon>Pseudomonadati</taxon>
        <taxon>Bacteroidota</taxon>
        <taxon>Flavobacteriia</taxon>
        <taxon>Flavobacteriales</taxon>
        <taxon>Flavobacteriaceae</taxon>
        <taxon>Flavobacterium</taxon>
    </lineage>
</organism>
<dbReference type="PANTHER" id="PTHR30250:SF11">
    <property type="entry name" value="O-ANTIGEN TRANSPORTER-RELATED"/>
    <property type="match status" value="1"/>
</dbReference>
<feature type="transmembrane region" description="Helical" evidence="6">
    <location>
        <begin position="434"/>
        <end position="458"/>
    </location>
</feature>
<feature type="transmembrane region" description="Helical" evidence="6">
    <location>
        <begin position="41"/>
        <end position="64"/>
    </location>
</feature>
<keyword evidence="4 6" id="KW-1133">Transmembrane helix</keyword>
<dbReference type="EMBL" id="BAABDT010000003">
    <property type="protein sequence ID" value="GAA3736220.1"/>
    <property type="molecule type" value="Genomic_DNA"/>
</dbReference>
<proteinExistence type="predicted"/>
<dbReference type="InterPro" id="IPR050833">
    <property type="entry name" value="Poly_Biosynth_Transport"/>
</dbReference>
<evidence type="ECO:0000256" key="1">
    <source>
        <dbReference type="ARBA" id="ARBA00004651"/>
    </source>
</evidence>
<accession>A0ABP7FC84</accession>
<feature type="transmembrane region" description="Helical" evidence="6">
    <location>
        <begin position="329"/>
        <end position="351"/>
    </location>
</feature>
<feature type="transmembrane region" description="Helical" evidence="6">
    <location>
        <begin position="289"/>
        <end position="309"/>
    </location>
</feature>
<dbReference type="Pfam" id="PF01943">
    <property type="entry name" value="Polysacc_synt"/>
    <property type="match status" value="1"/>
</dbReference>
<evidence type="ECO:0000256" key="2">
    <source>
        <dbReference type="ARBA" id="ARBA00022475"/>
    </source>
</evidence>
<feature type="transmembrane region" description="Helical" evidence="6">
    <location>
        <begin position="383"/>
        <end position="403"/>
    </location>
</feature>
<dbReference type="Proteomes" id="UP001501367">
    <property type="component" value="Unassembled WGS sequence"/>
</dbReference>
<dbReference type="RefSeq" id="WP_278020419.1">
    <property type="nucleotide sequence ID" value="NZ_BAABDT010000003.1"/>
</dbReference>
<keyword evidence="5 6" id="KW-0472">Membrane</keyword>
<evidence type="ECO:0000313" key="8">
    <source>
        <dbReference type="Proteomes" id="UP001501367"/>
    </source>
</evidence>
<feature type="transmembrane region" description="Helical" evidence="6">
    <location>
        <begin position="410"/>
        <end position="428"/>
    </location>
</feature>
<feature type="transmembrane region" description="Helical" evidence="6">
    <location>
        <begin position="177"/>
        <end position="197"/>
    </location>
</feature>
<evidence type="ECO:0000256" key="4">
    <source>
        <dbReference type="ARBA" id="ARBA00022989"/>
    </source>
</evidence>
<feature type="transmembrane region" description="Helical" evidence="6">
    <location>
        <begin position="358"/>
        <end position="377"/>
    </location>
</feature>
<dbReference type="PANTHER" id="PTHR30250">
    <property type="entry name" value="PST FAMILY PREDICTED COLANIC ACID TRANSPORTER"/>
    <property type="match status" value="1"/>
</dbReference>
<feature type="transmembrane region" description="Helical" evidence="6">
    <location>
        <begin position="119"/>
        <end position="142"/>
    </location>
</feature>
<reference evidence="8" key="1">
    <citation type="journal article" date="2019" name="Int. J. Syst. Evol. Microbiol.">
        <title>The Global Catalogue of Microorganisms (GCM) 10K type strain sequencing project: providing services to taxonomists for standard genome sequencing and annotation.</title>
        <authorList>
            <consortium name="The Broad Institute Genomics Platform"/>
            <consortium name="The Broad Institute Genome Sequencing Center for Infectious Disease"/>
            <person name="Wu L."/>
            <person name="Ma J."/>
        </authorList>
    </citation>
    <scope>NUCLEOTIDE SEQUENCE [LARGE SCALE GENOMIC DNA]</scope>
    <source>
        <strain evidence="8">JCM 17336</strain>
    </source>
</reference>
<keyword evidence="2" id="KW-1003">Cell membrane</keyword>
<name>A0ABP7FC84_9FLAO</name>
<feature type="transmembrane region" description="Helical" evidence="6">
    <location>
        <begin position="9"/>
        <end position="29"/>
    </location>
</feature>
<evidence type="ECO:0000256" key="3">
    <source>
        <dbReference type="ARBA" id="ARBA00022692"/>
    </source>
</evidence>
<feature type="transmembrane region" description="Helical" evidence="6">
    <location>
        <begin position="249"/>
        <end position="268"/>
    </location>
</feature>
<keyword evidence="3 6" id="KW-0812">Transmembrane</keyword>
<feature type="transmembrane region" description="Helical" evidence="6">
    <location>
        <begin position="149"/>
        <end position="171"/>
    </location>
</feature>
<feature type="transmembrane region" description="Helical" evidence="6">
    <location>
        <begin position="209"/>
        <end position="229"/>
    </location>
</feature>
<dbReference type="InterPro" id="IPR002797">
    <property type="entry name" value="Polysacc_synth"/>
</dbReference>
<evidence type="ECO:0000313" key="7">
    <source>
        <dbReference type="EMBL" id="GAA3736220.1"/>
    </source>
</evidence>